<reference evidence="6 7" key="1">
    <citation type="submission" date="2018-04" db="EMBL/GenBank/DDBJ databases">
        <title>Pelagivirga bohaiensis gen. nov., sp. nov., a bacterium isolated from the Bohai Sea.</title>
        <authorList>
            <person name="Ji X."/>
        </authorList>
    </citation>
    <scope>NUCLEOTIDE SEQUENCE [LARGE SCALE GENOMIC DNA]</scope>
    <source>
        <strain evidence="6 7">BH-SD16</strain>
    </source>
</reference>
<dbReference type="InterPro" id="IPR050884">
    <property type="entry name" value="CNP_phosphodiesterase-III"/>
</dbReference>
<keyword evidence="1" id="KW-0479">Metal-binding</keyword>
<accession>A0A2T7FU70</accession>
<evidence type="ECO:0000259" key="5">
    <source>
        <dbReference type="Pfam" id="PF00149"/>
    </source>
</evidence>
<keyword evidence="3" id="KW-0408">Iron</keyword>
<dbReference type="InterPro" id="IPR026575">
    <property type="entry name" value="GpdQ/CpdA-like"/>
</dbReference>
<evidence type="ECO:0000256" key="4">
    <source>
        <dbReference type="ARBA" id="ARBA00025742"/>
    </source>
</evidence>
<dbReference type="InterPro" id="IPR042281">
    <property type="entry name" value="GpdQ_beta-strand"/>
</dbReference>
<evidence type="ECO:0000256" key="1">
    <source>
        <dbReference type="ARBA" id="ARBA00022723"/>
    </source>
</evidence>
<dbReference type="RefSeq" id="WP_108641559.1">
    <property type="nucleotide sequence ID" value="NZ_QCYG01000008.1"/>
</dbReference>
<dbReference type="InterPro" id="IPR042283">
    <property type="entry name" value="GpdQ_catalytic"/>
</dbReference>
<dbReference type="PANTHER" id="PTHR42988">
    <property type="entry name" value="PHOSPHOHYDROLASE"/>
    <property type="match status" value="1"/>
</dbReference>
<dbReference type="AlphaFoldDB" id="A0A2T7FU70"/>
<comment type="similarity">
    <text evidence="4">Belongs to the cyclic nucleotide phosphodiesterase class-III family.</text>
</comment>
<evidence type="ECO:0000313" key="7">
    <source>
        <dbReference type="Proteomes" id="UP000244817"/>
    </source>
</evidence>
<dbReference type="Gene3D" id="3.30.750.180">
    <property type="entry name" value="GpdQ, beta-strand dimerisation domain"/>
    <property type="match status" value="1"/>
</dbReference>
<name>A0A2T7FU70_9RHOB</name>
<protein>
    <submittedName>
        <fullName evidence="6">Phosphodiesterase</fullName>
    </submittedName>
</protein>
<evidence type="ECO:0000313" key="6">
    <source>
        <dbReference type="EMBL" id="PVA05706.1"/>
    </source>
</evidence>
<dbReference type="Gene3D" id="3.60.21.40">
    <property type="entry name" value="GpdQ, catalytic alpha/beta sandwich domain"/>
    <property type="match status" value="1"/>
</dbReference>
<keyword evidence="7" id="KW-1185">Reference proteome</keyword>
<dbReference type="Pfam" id="PF00149">
    <property type="entry name" value="Metallophos"/>
    <property type="match status" value="1"/>
</dbReference>
<evidence type="ECO:0000256" key="2">
    <source>
        <dbReference type="ARBA" id="ARBA00022801"/>
    </source>
</evidence>
<dbReference type="GO" id="GO:0046872">
    <property type="term" value="F:metal ion binding"/>
    <property type="evidence" value="ECO:0007669"/>
    <property type="project" value="UniProtKB-KW"/>
</dbReference>
<dbReference type="PANTHER" id="PTHR42988:SF2">
    <property type="entry name" value="CYCLIC NUCLEOTIDE PHOSPHODIESTERASE CBUA0032-RELATED"/>
    <property type="match status" value="1"/>
</dbReference>
<dbReference type="Proteomes" id="UP000244817">
    <property type="component" value="Unassembled WGS sequence"/>
</dbReference>
<dbReference type="GO" id="GO:0004112">
    <property type="term" value="F:cyclic-nucleotide phosphodiesterase activity"/>
    <property type="evidence" value="ECO:0007669"/>
    <property type="project" value="InterPro"/>
</dbReference>
<dbReference type="InterPro" id="IPR004843">
    <property type="entry name" value="Calcineurin-like_PHP"/>
</dbReference>
<organism evidence="6 7">
    <name type="scientific">Thalassorhabdomicrobium marinisediminis</name>
    <dbReference type="NCBI Taxonomy" id="2170577"/>
    <lineage>
        <taxon>Bacteria</taxon>
        <taxon>Pseudomonadati</taxon>
        <taxon>Pseudomonadota</taxon>
        <taxon>Alphaproteobacteria</taxon>
        <taxon>Rhodobacterales</taxon>
        <taxon>Paracoccaceae</taxon>
        <taxon>Thalassorhabdomicrobium</taxon>
    </lineage>
</organism>
<dbReference type="EMBL" id="QCYG01000008">
    <property type="protein sequence ID" value="PVA05706.1"/>
    <property type="molecule type" value="Genomic_DNA"/>
</dbReference>
<dbReference type="SUPFAM" id="SSF56300">
    <property type="entry name" value="Metallo-dependent phosphatases"/>
    <property type="match status" value="1"/>
</dbReference>
<keyword evidence="2" id="KW-0378">Hydrolase</keyword>
<proteinExistence type="inferred from homology"/>
<dbReference type="InterPro" id="IPR029052">
    <property type="entry name" value="Metallo-depent_PP-like"/>
</dbReference>
<sequence length="269" mass="29412">MTRIIQISDPHIVPHGQLAYGQVDTAEALANCVETINASLPQIGPIDMVIVAGDLTDFGTEEEYQRFRKLMEPLNLPYRAVPGNHDDVAVMRTSFSDQPWMPVEGPINWIEDFDDLAVIGLDSSVEGKAHGHLSDATLSFLSTSLDVQDGKPTIVTIHHPPVLTGIEKMDIQNLRESTQLQAILSGYKGELRLTCGHVHRNIVAPFGGVICQIAPGVSHAVTIDLRTGAPNCLTKEPGGFLLHEMRDGIMSHHIPVGQFPGPFLFYPEK</sequence>
<comment type="caution">
    <text evidence="6">The sequence shown here is derived from an EMBL/GenBank/DDBJ whole genome shotgun (WGS) entry which is preliminary data.</text>
</comment>
<dbReference type="CDD" id="cd07402">
    <property type="entry name" value="MPP_GpdQ"/>
    <property type="match status" value="1"/>
</dbReference>
<gene>
    <name evidence="6" type="ORF">DC363_12795</name>
</gene>
<evidence type="ECO:0000256" key="3">
    <source>
        <dbReference type="ARBA" id="ARBA00023004"/>
    </source>
</evidence>
<dbReference type="OrthoDB" id="651281at2"/>
<feature type="domain" description="Calcineurin-like phosphoesterase" evidence="5">
    <location>
        <begin position="3"/>
        <end position="200"/>
    </location>
</feature>